<evidence type="ECO:0000256" key="9">
    <source>
        <dbReference type="SAM" id="Phobius"/>
    </source>
</evidence>
<dbReference type="eggNOG" id="COG2239">
    <property type="taxonomic scope" value="Bacteria"/>
</dbReference>
<dbReference type="InterPro" id="IPR006669">
    <property type="entry name" value="MgtE_transporter"/>
</dbReference>
<dbReference type="GO" id="GO:0015095">
    <property type="term" value="F:magnesium ion transmembrane transporter activity"/>
    <property type="evidence" value="ECO:0007669"/>
    <property type="project" value="InterPro"/>
</dbReference>
<dbReference type="InterPro" id="IPR036739">
    <property type="entry name" value="SLC41_membr_dom_sf"/>
</dbReference>
<dbReference type="PANTHER" id="PTHR43773:SF1">
    <property type="entry name" value="MAGNESIUM TRANSPORTER MGTE"/>
    <property type="match status" value="1"/>
</dbReference>
<dbReference type="InterPro" id="IPR000644">
    <property type="entry name" value="CBS_dom"/>
</dbReference>
<keyword evidence="4 9" id="KW-0812">Transmembrane</keyword>
<evidence type="ECO:0000313" key="11">
    <source>
        <dbReference type="EMBL" id="ADB16451.1"/>
    </source>
</evidence>
<evidence type="ECO:0000256" key="3">
    <source>
        <dbReference type="ARBA" id="ARBA00022448"/>
    </source>
</evidence>
<accession>D2QYZ6</accession>
<dbReference type="EMBL" id="CP001848">
    <property type="protein sequence ID" value="ADB16451.1"/>
    <property type="molecule type" value="Genomic_DNA"/>
</dbReference>
<evidence type="ECO:0000256" key="7">
    <source>
        <dbReference type="ARBA" id="ARBA00023136"/>
    </source>
</evidence>
<dbReference type="CDD" id="cd04606">
    <property type="entry name" value="CBS_pair_Mg_transporter"/>
    <property type="match status" value="1"/>
</dbReference>
<dbReference type="SUPFAM" id="SSF54631">
    <property type="entry name" value="CBS-domain pair"/>
    <property type="match status" value="1"/>
</dbReference>
<sequence length="329" mass="35200">MAGATPTCTDQVLDHARRDMLLLKEGMTVGQVLETIRKNADSSSIVYFYVVDAEDRLVGVIPTRRLITADLEKPVSEVMYHSAIAIPHDATVHEAVEYFVRHRFLALPIIDDAGKVVGVVDVSQFTDEVFEVARRDQADAVFEALGFHLSSVKDASALTAFRFRFPWLLCTVGSGTICALLAGVYETTLQANLVIAFFVALVLGLGESVAMQSMTVAIQVLQAVTPTWRWYFGRLLREGATAALLGLGCGATVAVIVLVWRQDVMAASVIGGSIGISLVLASVAGLTVPCMLHALKLDPKIAAGPMALALADFSTTLVYYSIAASVLGP</sequence>
<dbReference type="OrthoDB" id="9790355at2"/>
<dbReference type="GO" id="GO:0016020">
    <property type="term" value="C:membrane"/>
    <property type="evidence" value="ECO:0007669"/>
    <property type="project" value="UniProtKB-SubCell"/>
</dbReference>
<feature type="domain" description="CBS" evidence="10">
    <location>
        <begin position="16"/>
        <end position="77"/>
    </location>
</feature>
<evidence type="ECO:0000256" key="5">
    <source>
        <dbReference type="ARBA" id="ARBA00022842"/>
    </source>
</evidence>
<evidence type="ECO:0000256" key="1">
    <source>
        <dbReference type="ARBA" id="ARBA00004141"/>
    </source>
</evidence>
<reference evidence="11 12" key="1">
    <citation type="journal article" date="2009" name="Stand. Genomic Sci.">
        <title>Complete genome sequence of Pirellula staleyi type strain (ATCC 27377).</title>
        <authorList>
            <person name="Clum A."/>
            <person name="Tindall B.J."/>
            <person name="Sikorski J."/>
            <person name="Ivanova N."/>
            <person name="Mavrommatis K."/>
            <person name="Lucas S."/>
            <person name="Glavina del Rio T."/>
            <person name="Nolan M."/>
            <person name="Chen F."/>
            <person name="Tice H."/>
            <person name="Pitluck S."/>
            <person name="Cheng J.F."/>
            <person name="Chertkov O."/>
            <person name="Brettin T."/>
            <person name="Han C."/>
            <person name="Detter J.C."/>
            <person name="Kuske C."/>
            <person name="Bruce D."/>
            <person name="Goodwin L."/>
            <person name="Ovchinikova G."/>
            <person name="Pati A."/>
            <person name="Mikhailova N."/>
            <person name="Chen A."/>
            <person name="Palaniappan K."/>
            <person name="Land M."/>
            <person name="Hauser L."/>
            <person name="Chang Y.J."/>
            <person name="Jeffries C.D."/>
            <person name="Chain P."/>
            <person name="Rohde M."/>
            <person name="Goker M."/>
            <person name="Bristow J."/>
            <person name="Eisen J.A."/>
            <person name="Markowitz V."/>
            <person name="Hugenholtz P."/>
            <person name="Kyrpides N.C."/>
            <person name="Klenk H.P."/>
            <person name="Lapidus A."/>
        </authorList>
    </citation>
    <scope>NUCLEOTIDE SEQUENCE [LARGE SCALE GENOMIC DNA]</scope>
    <source>
        <strain evidence="12">ATCC 27377 / DSM 6068 / ICPB 4128</strain>
    </source>
</reference>
<evidence type="ECO:0000256" key="8">
    <source>
        <dbReference type="PROSITE-ProRule" id="PRU00703"/>
    </source>
</evidence>
<protein>
    <submittedName>
        <fullName evidence="11">CBS domain containing protein</fullName>
    </submittedName>
</protein>
<evidence type="ECO:0000313" key="12">
    <source>
        <dbReference type="Proteomes" id="UP000001887"/>
    </source>
</evidence>
<dbReference type="AlphaFoldDB" id="D2QYZ6"/>
<dbReference type="Gene3D" id="1.10.357.20">
    <property type="entry name" value="SLC41 divalent cation transporters, integral membrane domain"/>
    <property type="match status" value="1"/>
</dbReference>
<dbReference type="PANTHER" id="PTHR43773">
    <property type="entry name" value="MAGNESIUM TRANSPORTER MGTE"/>
    <property type="match status" value="1"/>
</dbReference>
<dbReference type="Gene3D" id="3.10.580.10">
    <property type="entry name" value="CBS-domain"/>
    <property type="match status" value="1"/>
</dbReference>
<keyword evidence="5" id="KW-0460">Magnesium</keyword>
<name>D2QYZ6_PIRSD</name>
<feature type="transmembrane region" description="Helical" evidence="9">
    <location>
        <begin position="165"/>
        <end position="185"/>
    </location>
</feature>
<comment type="subcellular location">
    <subcellularLocation>
        <location evidence="1">Membrane</location>
        <topology evidence="1">Multi-pass membrane protein</topology>
    </subcellularLocation>
</comment>
<feature type="transmembrane region" description="Helical" evidence="9">
    <location>
        <begin position="239"/>
        <end position="260"/>
    </location>
</feature>
<evidence type="ECO:0000256" key="6">
    <source>
        <dbReference type="ARBA" id="ARBA00022989"/>
    </source>
</evidence>
<keyword evidence="12" id="KW-1185">Reference proteome</keyword>
<dbReference type="HOGENOM" id="CLU_037408_2_1_0"/>
<keyword evidence="3" id="KW-0813">Transport</keyword>
<evidence type="ECO:0000259" key="10">
    <source>
        <dbReference type="PROSITE" id="PS51371"/>
    </source>
</evidence>
<keyword evidence="8" id="KW-0129">CBS domain</keyword>
<evidence type="ECO:0000256" key="2">
    <source>
        <dbReference type="ARBA" id="ARBA00009749"/>
    </source>
</evidence>
<comment type="similarity">
    <text evidence="2">Belongs to the SLC41A transporter family.</text>
</comment>
<keyword evidence="6 9" id="KW-1133">Transmembrane helix</keyword>
<dbReference type="InterPro" id="IPR046342">
    <property type="entry name" value="CBS_dom_sf"/>
</dbReference>
<dbReference type="Proteomes" id="UP000001887">
    <property type="component" value="Chromosome"/>
</dbReference>
<feature type="domain" description="CBS" evidence="10">
    <location>
        <begin position="79"/>
        <end position="137"/>
    </location>
</feature>
<dbReference type="SMART" id="SM00116">
    <property type="entry name" value="CBS"/>
    <property type="match status" value="2"/>
</dbReference>
<proteinExistence type="inferred from homology"/>
<gene>
    <name evidence="11" type="ordered locus">Psta_1776</name>
</gene>
<dbReference type="Pfam" id="PF01769">
    <property type="entry name" value="MgtE"/>
    <property type="match status" value="1"/>
</dbReference>
<dbReference type="SUPFAM" id="SSF161093">
    <property type="entry name" value="MgtE membrane domain-like"/>
    <property type="match status" value="1"/>
</dbReference>
<dbReference type="InterPro" id="IPR006667">
    <property type="entry name" value="SLC41_membr_dom"/>
</dbReference>
<keyword evidence="7 9" id="KW-0472">Membrane</keyword>
<feature type="transmembrane region" description="Helical" evidence="9">
    <location>
        <begin position="266"/>
        <end position="295"/>
    </location>
</feature>
<evidence type="ECO:0000256" key="4">
    <source>
        <dbReference type="ARBA" id="ARBA00022692"/>
    </source>
</evidence>
<feature type="transmembrane region" description="Helical" evidence="9">
    <location>
        <begin position="191"/>
        <end position="218"/>
    </location>
</feature>
<dbReference type="PROSITE" id="PS51371">
    <property type="entry name" value="CBS"/>
    <property type="match status" value="2"/>
</dbReference>
<dbReference type="KEGG" id="psl:Psta_1776"/>
<dbReference type="Pfam" id="PF00571">
    <property type="entry name" value="CBS"/>
    <property type="match status" value="2"/>
</dbReference>
<organism evidence="11 12">
    <name type="scientific">Pirellula staleyi (strain ATCC 27377 / DSM 6068 / ICPB 4128)</name>
    <name type="common">Pirella staleyi</name>
    <dbReference type="NCBI Taxonomy" id="530564"/>
    <lineage>
        <taxon>Bacteria</taxon>
        <taxon>Pseudomonadati</taxon>
        <taxon>Planctomycetota</taxon>
        <taxon>Planctomycetia</taxon>
        <taxon>Pirellulales</taxon>
        <taxon>Pirellulaceae</taxon>
        <taxon>Pirellula</taxon>
    </lineage>
</organism>
<feature type="transmembrane region" description="Helical" evidence="9">
    <location>
        <begin position="307"/>
        <end position="327"/>
    </location>
</feature>